<proteinExistence type="predicted"/>
<reference evidence="4" key="1">
    <citation type="submission" date="2021-04" db="EMBL/GenBank/DDBJ databases">
        <authorList>
            <consortium name="Wellcome Sanger Institute Data Sharing"/>
        </authorList>
    </citation>
    <scope>NUCLEOTIDE SEQUENCE [LARGE SCALE GENOMIC DNA]</scope>
</reference>
<dbReference type="GO" id="GO:0007218">
    <property type="term" value="P:neuropeptide signaling pathway"/>
    <property type="evidence" value="ECO:0007669"/>
    <property type="project" value="TreeGrafter"/>
</dbReference>
<dbReference type="Gene3D" id="4.10.760.10">
    <property type="entry name" value="Agouti domain"/>
    <property type="match status" value="1"/>
</dbReference>
<dbReference type="GO" id="GO:0009755">
    <property type="term" value="P:hormone-mediated signaling pathway"/>
    <property type="evidence" value="ECO:0007669"/>
    <property type="project" value="InterPro"/>
</dbReference>
<name>A0A3Q1JIG4_ANATE</name>
<dbReference type="SUPFAM" id="SSF57055">
    <property type="entry name" value="Agouti-related protein"/>
    <property type="match status" value="1"/>
</dbReference>
<dbReference type="Proteomes" id="UP000265040">
    <property type="component" value="Chromosome 2"/>
</dbReference>
<dbReference type="InterPro" id="IPR007733">
    <property type="entry name" value="Agouti"/>
</dbReference>
<comment type="subcellular location">
    <subcellularLocation>
        <location evidence="1">Secreted</location>
    </subcellularLocation>
</comment>
<accession>A0A3Q1JIG4</accession>
<dbReference type="OrthoDB" id="9942042at2759"/>
<keyword evidence="3" id="KW-1015">Disulfide bond</keyword>
<keyword evidence="5" id="KW-1185">Reference proteome</keyword>
<dbReference type="GeneTree" id="ENSGT00520000062345"/>
<dbReference type="PANTHER" id="PTHR16551">
    <property type="entry name" value="AGOUTI RELATED"/>
    <property type="match status" value="1"/>
</dbReference>
<evidence type="ECO:0000256" key="2">
    <source>
        <dbReference type="ARBA" id="ARBA00022525"/>
    </source>
</evidence>
<organism evidence="4 5">
    <name type="scientific">Anabas testudineus</name>
    <name type="common">Climbing perch</name>
    <name type="synonym">Anthias testudineus</name>
    <dbReference type="NCBI Taxonomy" id="64144"/>
    <lineage>
        <taxon>Eukaryota</taxon>
        <taxon>Metazoa</taxon>
        <taxon>Chordata</taxon>
        <taxon>Craniata</taxon>
        <taxon>Vertebrata</taxon>
        <taxon>Euteleostomi</taxon>
        <taxon>Actinopterygii</taxon>
        <taxon>Neopterygii</taxon>
        <taxon>Teleostei</taxon>
        <taxon>Neoteleostei</taxon>
        <taxon>Acanthomorphata</taxon>
        <taxon>Anabantaria</taxon>
        <taxon>Anabantiformes</taxon>
        <taxon>Anabantoidei</taxon>
        <taxon>Anabantidae</taxon>
        <taxon>Anabas</taxon>
    </lineage>
</organism>
<gene>
    <name evidence="4" type="primary">TAFA3</name>
</gene>
<evidence type="ECO:0000313" key="5">
    <source>
        <dbReference type="Proteomes" id="UP000265040"/>
    </source>
</evidence>
<evidence type="ECO:0008006" key="6">
    <source>
        <dbReference type="Google" id="ProtNLM"/>
    </source>
</evidence>
<dbReference type="GO" id="GO:0070996">
    <property type="term" value="F:type 1 melanocortin receptor binding"/>
    <property type="evidence" value="ECO:0007669"/>
    <property type="project" value="TreeGrafter"/>
</dbReference>
<evidence type="ECO:0000256" key="1">
    <source>
        <dbReference type="ARBA" id="ARBA00004613"/>
    </source>
</evidence>
<dbReference type="GO" id="GO:0005615">
    <property type="term" value="C:extracellular space"/>
    <property type="evidence" value="ECO:0007669"/>
    <property type="project" value="TreeGrafter"/>
</dbReference>
<evidence type="ECO:0000313" key="4">
    <source>
        <dbReference type="Ensembl" id="ENSATEP00000032750.2"/>
    </source>
</evidence>
<protein>
    <recommendedName>
        <fullName evidence="6">Agouti domain-containing protein</fullName>
    </recommendedName>
</protein>
<dbReference type="InterPro" id="IPR036836">
    <property type="entry name" value="Agouti_dom_sf"/>
</dbReference>
<reference evidence="4" key="3">
    <citation type="submission" date="2025-09" db="UniProtKB">
        <authorList>
            <consortium name="Ensembl"/>
        </authorList>
    </citation>
    <scope>IDENTIFICATION</scope>
</reference>
<reference evidence="4" key="2">
    <citation type="submission" date="2025-08" db="UniProtKB">
        <authorList>
            <consortium name="Ensembl"/>
        </authorList>
    </citation>
    <scope>IDENTIFICATION</scope>
</reference>
<dbReference type="GO" id="GO:0008343">
    <property type="term" value="P:adult feeding behavior"/>
    <property type="evidence" value="ECO:0007669"/>
    <property type="project" value="TreeGrafter"/>
</dbReference>
<dbReference type="Ensembl" id="ENSATET00000033226.2">
    <property type="protein sequence ID" value="ENSATEP00000032750.2"/>
    <property type="gene ID" value="ENSATEG00000022562.2"/>
</dbReference>
<evidence type="ECO:0000256" key="3">
    <source>
        <dbReference type="ARBA" id="ARBA00023157"/>
    </source>
</evidence>
<keyword evidence="2" id="KW-0964">Secreted</keyword>
<dbReference type="PANTHER" id="PTHR16551:SF5">
    <property type="entry name" value="AGOUTI-RELATED PEPTIDE 2"/>
    <property type="match status" value="1"/>
</dbReference>
<sequence length="131" mass="14809">LKVEYWAEVSGGIYLTSTHGVDVVSTGSSNQVRQRPLFVRRQQHDDRIVNFLFSHSILSSSQKQVVPVSPNDLPSPSKVVSKPAKPRCSQITQSCWPKPGCGDPCTKCHCCFFKSICFCRRTKEMKHQRQN</sequence>
<dbReference type="GO" id="GO:2000253">
    <property type="term" value="P:positive regulation of feeding behavior"/>
    <property type="evidence" value="ECO:0007669"/>
    <property type="project" value="TreeGrafter"/>
</dbReference>
<dbReference type="AlphaFoldDB" id="A0A3Q1JIG4"/>
<dbReference type="GO" id="GO:0005184">
    <property type="term" value="F:neuropeptide hormone activity"/>
    <property type="evidence" value="ECO:0007669"/>
    <property type="project" value="TreeGrafter"/>
</dbReference>
<dbReference type="InParanoid" id="A0A3Q1JIG4"/>